<feature type="domain" description="HTH cro/C1-type" evidence="1">
    <location>
        <begin position="18"/>
        <end position="53"/>
    </location>
</feature>
<dbReference type="Gene3D" id="1.10.260.40">
    <property type="entry name" value="lambda repressor-like DNA-binding domains"/>
    <property type="match status" value="1"/>
</dbReference>
<dbReference type="EMBL" id="LR589171">
    <property type="protein sequence ID" value="VTP03693.1"/>
    <property type="molecule type" value="Genomic_DNA"/>
</dbReference>
<sequence>MSNQAAVEKIKDKTGVAISATYLWQLRNGSRTNPTVQHVRALAKFFGVPTAYLVDNESDHKIEAQLGLLVNLRDSGVRDLAARASGLTPEALRGVAAMIDAARKMEHLPPIAQISGEV</sequence>
<dbReference type="GO" id="GO:0003677">
    <property type="term" value="F:DNA binding"/>
    <property type="evidence" value="ECO:0007669"/>
    <property type="project" value="InterPro"/>
</dbReference>
<dbReference type="Pfam" id="PF01381">
    <property type="entry name" value="HTH_3"/>
    <property type="match status" value="1"/>
</dbReference>
<name>A0A653F247_9MYCO</name>
<proteinExistence type="predicted"/>
<dbReference type="InterPro" id="IPR010982">
    <property type="entry name" value="Lambda_DNA-bd_dom_sf"/>
</dbReference>
<dbReference type="OrthoDB" id="2679623at2"/>
<dbReference type="CDD" id="cd00093">
    <property type="entry name" value="HTH_XRE"/>
    <property type="match status" value="1"/>
</dbReference>
<protein>
    <submittedName>
        <fullName evidence="2">Nucleoid-associated protein EspR</fullName>
    </submittedName>
</protein>
<gene>
    <name evidence="2" type="primary">espR_4</name>
    <name evidence="2" type="ORF">BIN_B_05219</name>
</gene>
<dbReference type="SUPFAM" id="SSF47413">
    <property type="entry name" value="lambda repressor-like DNA-binding domains"/>
    <property type="match status" value="1"/>
</dbReference>
<dbReference type="AlphaFoldDB" id="A0A653F247"/>
<reference evidence="2" key="1">
    <citation type="submission" date="2019-05" db="EMBL/GenBank/DDBJ databases">
        <authorList>
            <person name="Naeem R."/>
            <person name="Antony C."/>
            <person name="Guan Q."/>
        </authorList>
    </citation>
    <scope>NUCLEOTIDE SEQUENCE</scope>
    <source>
        <strain evidence="2">2</strain>
    </source>
</reference>
<organism evidence="2">
    <name type="scientific">Mycobacterium riyadhense</name>
    <dbReference type="NCBI Taxonomy" id="486698"/>
    <lineage>
        <taxon>Bacteria</taxon>
        <taxon>Bacillati</taxon>
        <taxon>Actinomycetota</taxon>
        <taxon>Actinomycetes</taxon>
        <taxon>Mycobacteriales</taxon>
        <taxon>Mycobacteriaceae</taxon>
        <taxon>Mycobacterium</taxon>
    </lineage>
</organism>
<dbReference type="InterPro" id="IPR001387">
    <property type="entry name" value="Cro/C1-type_HTH"/>
</dbReference>
<accession>A0A653F247</accession>
<dbReference type="PROSITE" id="PS50943">
    <property type="entry name" value="HTH_CROC1"/>
    <property type="match status" value="1"/>
</dbReference>
<evidence type="ECO:0000259" key="1">
    <source>
        <dbReference type="PROSITE" id="PS50943"/>
    </source>
</evidence>
<evidence type="ECO:0000313" key="2">
    <source>
        <dbReference type="EMBL" id="VTP03693.1"/>
    </source>
</evidence>